<keyword evidence="2" id="KW-1185">Reference proteome</keyword>
<evidence type="ECO:0000313" key="1">
    <source>
        <dbReference type="EMBL" id="OWR55474.1"/>
    </source>
</evidence>
<protein>
    <submittedName>
        <fullName evidence="1">Uncharacterized protein</fullName>
    </submittedName>
</protein>
<evidence type="ECO:0000313" key="2">
    <source>
        <dbReference type="Proteomes" id="UP000007151"/>
    </source>
</evidence>
<proteinExistence type="predicted"/>
<sequence length="61" mass="7059">MLLIIITLTDITQAILDLPTLDLKLSVRGVWFDVDCEQDKRIRQPPGKNEWIQLHADQVMT</sequence>
<organism evidence="1 2">
    <name type="scientific">Danaus plexippus plexippus</name>
    <dbReference type="NCBI Taxonomy" id="278856"/>
    <lineage>
        <taxon>Eukaryota</taxon>
        <taxon>Metazoa</taxon>
        <taxon>Ecdysozoa</taxon>
        <taxon>Arthropoda</taxon>
        <taxon>Hexapoda</taxon>
        <taxon>Insecta</taxon>
        <taxon>Pterygota</taxon>
        <taxon>Neoptera</taxon>
        <taxon>Endopterygota</taxon>
        <taxon>Lepidoptera</taxon>
        <taxon>Glossata</taxon>
        <taxon>Ditrysia</taxon>
        <taxon>Papilionoidea</taxon>
        <taxon>Nymphalidae</taxon>
        <taxon>Danainae</taxon>
        <taxon>Danaini</taxon>
        <taxon>Danaina</taxon>
        <taxon>Danaus</taxon>
        <taxon>Danaus</taxon>
    </lineage>
</organism>
<dbReference type="InParanoid" id="A0A212FP02"/>
<accession>A0A212FP02</accession>
<dbReference type="EMBL" id="AGBW02004133">
    <property type="protein sequence ID" value="OWR55474.1"/>
    <property type="molecule type" value="Genomic_DNA"/>
</dbReference>
<dbReference type="Proteomes" id="UP000007151">
    <property type="component" value="Unassembled WGS sequence"/>
</dbReference>
<dbReference type="KEGG" id="dpl:KGM_215163"/>
<gene>
    <name evidence="1" type="ORF">KGM_215163</name>
</gene>
<name>A0A212FP02_DANPL</name>
<comment type="caution">
    <text evidence="1">The sequence shown here is derived from an EMBL/GenBank/DDBJ whole genome shotgun (WGS) entry which is preliminary data.</text>
</comment>
<dbReference type="AlphaFoldDB" id="A0A212FP02"/>
<reference evidence="1 2" key="1">
    <citation type="journal article" date="2011" name="Cell">
        <title>The monarch butterfly genome yields insights into long-distance migration.</title>
        <authorList>
            <person name="Zhan S."/>
            <person name="Merlin C."/>
            <person name="Boore J.L."/>
            <person name="Reppert S.M."/>
        </authorList>
    </citation>
    <scope>NUCLEOTIDE SEQUENCE [LARGE SCALE GENOMIC DNA]</scope>
    <source>
        <strain evidence="1">F-2</strain>
    </source>
</reference>